<comment type="similarity">
    <text evidence="1">Belongs to the 'phage' integrase family.</text>
</comment>
<evidence type="ECO:0000256" key="4">
    <source>
        <dbReference type="ARBA" id="ARBA00023172"/>
    </source>
</evidence>
<dbReference type="RefSeq" id="WP_296945954.1">
    <property type="nucleotide sequence ID" value="NZ_LT599021.1"/>
</dbReference>
<dbReference type="PANTHER" id="PTHR30349">
    <property type="entry name" value="PHAGE INTEGRASE-RELATED"/>
    <property type="match status" value="1"/>
</dbReference>
<accession>A0A212IVD0</accession>
<dbReference type="GO" id="GO:0003677">
    <property type="term" value="F:DNA binding"/>
    <property type="evidence" value="ECO:0007669"/>
    <property type="project" value="UniProtKB-UniRule"/>
</dbReference>
<evidence type="ECO:0000256" key="2">
    <source>
        <dbReference type="ARBA" id="ARBA00022908"/>
    </source>
</evidence>
<dbReference type="Gene3D" id="1.10.443.10">
    <property type="entry name" value="Intergrase catalytic core"/>
    <property type="match status" value="1"/>
</dbReference>
<dbReference type="Gene3D" id="1.10.150.130">
    <property type="match status" value="1"/>
</dbReference>
<dbReference type="Pfam" id="PF00589">
    <property type="entry name" value="Phage_integrase"/>
    <property type="match status" value="1"/>
</dbReference>
<sequence>MNATVNILLFKSKTLADGSHPLMIRICKDNKKKYKSLGVSIQPQFWDFEKNKPRRNCPNKDAIQTLISAKLNEYTEQIIVYKSTDKNFTVASLADKIDSSQQATTVNELFKLSIDRLKIARRTGYALSVQQVYNSLLEYNQHLDIYFTDIDVVWLKQYELYLRSKELSDNTIAIRFRTLRAIYNIAVEEKIVKPEYYPFKNYKVSKLSRETPKRSITKSDVEAILSYRTEHEYTIFAIDLFLFTYLMGGINFVDIAYLTRDNIIDDRLIYSRRKTSKLIKLPLQDKAIELIDKYRQFDNPYLFPIFSKFHKTDQQKANRVHKVITKVNKYLKAVGEELGLPIDLTTYVARHTYATVLKRSGVNTSIISESLGHSSEKVTQIYLDSFENSQIDEAMKNLL</sequence>
<evidence type="ECO:0000256" key="1">
    <source>
        <dbReference type="ARBA" id="ARBA00008857"/>
    </source>
</evidence>
<evidence type="ECO:0000256" key="5">
    <source>
        <dbReference type="PROSITE-ProRule" id="PRU01248"/>
    </source>
</evidence>
<dbReference type="InterPro" id="IPR010998">
    <property type="entry name" value="Integrase_recombinase_N"/>
</dbReference>
<dbReference type="EMBL" id="FLUL01000001">
    <property type="protein sequence ID" value="SBV90865.1"/>
    <property type="molecule type" value="Genomic_DNA"/>
</dbReference>
<feature type="domain" description="Core-binding (CB)" evidence="7">
    <location>
        <begin position="104"/>
        <end position="187"/>
    </location>
</feature>
<dbReference type="InterPro" id="IPR013762">
    <property type="entry name" value="Integrase-like_cat_sf"/>
</dbReference>
<proteinExistence type="inferred from homology"/>
<dbReference type="AlphaFoldDB" id="A0A212IVD0"/>
<dbReference type="GO" id="GO:0015074">
    <property type="term" value="P:DNA integration"/>
    <property type="evidence" value="ECO:0007669"/>
    <property type="project" value="UniProtKB-KW"/>
</dbReference>
<dbReference type="Pfam" id="PF13102">
    <property type="entry name" value="Phage_int_SAM_5"/>
    <property type="match status" value="1"/>
</dbReference>
<dbReference type="PROSITE" id="PS51898">
    <property type="entry name" value="TYR_RECOMBINASE"/>
    <property type="match status" value="1"/>
</dbReference>
<gene>
    <name evidence="8" type="ORF">KL86DYS2_10080</name>
</gene>
<organism evidence="8">
    <name type="scientific">uncultured Dysgonomonas sp</name>
    <dbReference type="NCBI Taxonomy" id="206096"/>
    <lineage>
        <taxon>Bacteria</taxon>
        <taxon>Pseudomonadati</taxon>
        <taxon>Bacteroidota</taxon>
        <taxon>Bacteroidia</taxon>
        <taxon>Bacteroidales</taxon>
        <taxon>Dysgonomonadaceae</taxon>
        <taxon>Dysgonomonas</taxon>
        <taxon>environmental samples</taxon>
    </lineage>
</organism>
<keyword evidence="4" id="KW-0233">DNA recombination</keyword>
<evidence type="ECO:0000259" key="6">
    <source>
        <dbReference type="PROSITE" id="PS51898"/>
    </source>
</evidence>
<dbReference type="InterPro" id="IPR044068">
    <property type="entry name" value="CB"/>
</dbReference>
<evidence type="ECO:0008006" key="9">
    <source>
        <dbReference type="Google" id="ProtNLM"/>
    </source>
</evidence>
<dbReference type="InterPro" id="IPR035386">
    <property type="entry name" value="Arm-DNA-bind_5"/>
</dbReference>
<protein>
    <recommendedName>
        <fullName evidence="9">Tyr recombinase domain-containing protein</fullName>
    </recommendedName>
</protein>
<dbReference type="InterPro" id="IPR011010">
    <property type="entry name" value="DNA_brk_join_enz"/>
</dbReference>
<dbReference type="CDD" id="cd01185">
    <property type="entry name" value="INTN1_C_like"/>
    <property type="match status" value="1"/>
</dbReference>
<dbReference type="PROSITE" id="PS51900">
    <property type="entry name" value="CB"/>
    <property type="match status" value="1"/>
</dbReference>
<evidence type="ECO:0000256" key="3">
    <source>
        <dbReference type="ARBA" id="ARBA00023125"/>
    </source>
</evidence>
<keyword evidence="3 5" id="KW-0238">DNA-binding</keyword>
<dbReference type="GO" id="GO:0006310">
    <property type="term" value="P:DNA recombination"/>
    <property type="evidence" value="ECO:0007669"/>
    <property type="project" value="UniProtKB-KW"/>
</dbReference>
<dbReference type="PANTHER" id="PTHR30349:SF64">
    <property type="entry name" value="PROPHAGE INTEGRASE INTD-RELATED"/>
    <property type="match status" value="1"/>
</dbReference>
<evidence type="ECO:0000259" key="7">
    <source>
        <dbReference type="PROSITE" id="PS51900"/>
    </source>
</evidence>
<reference evidence="8" key="1">
    <citation type="submission" date="2016-04" db="EMBL/GenBank/DDBJ databases">
        <authorList>
            <person name="Evans L.H."/>
            <person name="Alamgir A."/>
            <person name="Owens N."/>
            <person name="Weber N.D."/>
            <person name="Virtaneva K."/>
            <person name="Barbian K."/>
            <person name="Babar A."/>
            <person name="Rosenke K."/>
        </authorList>
    </citation>
    <scope>NUCLEOTIDE SEQUENCE</scope>
    <source>
        <strain evidence="8">86-2</strain>
    </source>
</reference>
<name>A0A212IVD0_9BACT</name>
<dbReference type="InterPro" id="IPR025269">
    <property type="entry name" value="SAM-like_dom"/>
</dbReference>
<dbReference type="InterPro" id="IPR002104">
    <property type="entry name" value="Integrase_catalytic"/>
</dbReference>
<keyword evidence="2" id="KW-0229">DNA integration</keyword>
<evidence type="ECO:0000313" key="8">
    <source>
        <dbReference type="EMBL" id="SBV90865.1"/>
    </source>
</evidence>
<dbReference type="Pfam" id="PF17293">
    <property type="entry name" value="Arm-DNA-bind_5"/>
    <property type="match status" value="1"/>
</dbReference>
<dbReference type="InterPro" id="IPR050090">
    <property type="entry name" value="Tyrosine_recombinase_XerCD"/>
</dbReference>
<feature type="domain" description="Tyr recombinase" evidence="6">
    <location>
        <begin position="211"/>
        <end position="396"/>
    </location>
</feature>
<dbReference type="SUPFAM" id="SSF56349">
    <property type="entry name" value="DNA breaking-rejoining enzymes"/>
    <property type="match status" value="1"/>
</dbReference>